<protein>
    <recommendedName>
        <fullName evidence="5">Importin subunit alpha</fullName>
    </recommendedName>
</protein>
<dbReference type="HOGENOM" id="CLU_018084_6_1_1"/>
<evidence type="ECO:0000256" key="2">
    <source>
        <dbReference type="ARBA" id="ARBA00022448"/>
    </source>
</evidence>
<keyword evidence="4 5" id="KW-0653">Protein transport</keyword>
<dbReference type="PhylomeDB" id="E9G4M9"/>
<dbReference type="KEGG" id="dpx:DAPPUDRAFT_45783"/>
<sequence>MNLNHVGINNGDENEIFTATHAVTILTRNFYPVIDILINANVVPKLVEFLSRVNNPDLQLESAWALANIASGTSDQIEAVVSAGAVAGFISLLGSPHPVLVEIAVWTLGNIARNDLELTNHVIEQGIIEPLLIFINKPDISDHFSCRSLFLAVSNIFRHLCRYLNPTVPTVRQLLPALFHLIYKNDKYVLAKACMALCYLTVTNDVVQEVVDAGVVPRLVFLLDNNDFPVNFPALRTIGNIVTGIQTTVAGAYPLLAKLLMVNSSTKTFWYEATVFASRIADCNAAETQDLITSNVILPLEDVLIQGDFKRQEETALVISHITLGGNVIKTATLFKFDFVSLCSLMCILLCTLLCTLLKATEPKTIVVVLDGLALILEASKKMGDLEKVSLHVKKCGGLDCIKALKSNENVEIHHKSLAILERYFPTDVIFFHFYGFGFLSMTTTTRFSVCVDNLTITKFLTFDLIWFLF</sequence>
<dbReference type="InterPro" id="IPR016024">
    <property type="entry name" value="ARM-type_fold"/>
</dbReference>
<gene>
    <name evidence="7" type="ORF">DAPPUDRAFT_45783</name>
</gene>
<keyword evidence="3" id="KW-0677">Repeat</keyword>
<comment type="similarity">
    <text evidence="1 5">Belongs to the importin alpha family.</text>
</comment>
<dbReference type="PANTHER" id="PTHR23316">
    <property type="entry name" value="IMPORTIN ALPHA"/>
    <property type="match status" value="1"/>
</dbReference>
<evidence type="ECO:0000256" key="6">
    <source>
        <dbReference type="PROSITE-ProRule" id="PRU00259"/>
    </source>
</evidence>
<dbReference type="OrthoDB" id="10376919at2759"/>
<evidence type="ECO:0000256" key="4">
    <source>
        <dbReference type="ARBA" id="ARBA00022927"/>
    </source>
</evidence>
<dbReference type="InterPro" id="IPR032413">
    <property type="entry name" value="Arm_3"/>
</dbReference>
<dbReference type="InParanoid" id="E9G4M9"/>
<dbReference type="STRING" id="6669.E9G4M9"/>
<evidence type="ECO:0000256" key="5">
    <source>
        <dbReference type="PIRNR" id="PIRNR005673"/>
    </source>
</evidence>
<evidence type="ECO:0000313" key="7">
    <source>
        <dbReference type="EMBL" id="EFX85528.1"/>
    </source>
</evidence>
<evidence type="ECO:0000313" key="8">
    <source>
        <dbReference type="Proteomes" id="UP000000305"/>
    </source>
</evidence>
<organism evidence="7 8">
    <name type="scientific">Daphnia pulex</name>
    <name type="common">Water flea</name>
    <dbReference type="NCBI Taxonomy" id="6669"/>
    <lineage>
        <taxon>Eukaryota</taxon>
        <taxon>Metazoa</taxon>
        <taxon>Ecdysozoa</taxon>
        <taxon>Arthropoda</taxon>
        <taxon>Crustacea</taxon>
        <taxon>Branchiopoda</taxon>
        <taxon>Diplostraca</taxon>
        <taxon>Cladocera</taxon>
        <taxon>Anomopoda</taxon>
        <taxon>Daphniidae</taxon>
        <taxon>Daphnia</taxon>
    </lineage>
</organism>
<reference evidence="7 8" key="1">
    <citation type="journal article" date="2011" name="Science">
        <title>The ecoresponsive genome of Daphnia pulex.</title>
        <authorList>
            <person name="Colbourne J.K."/>
            <person name="Pfrender M.E."/>
            <person name="Gilbert D."/>
            <person name="Thomas W.K."/>
            <person name="Tucker A."/>
            <person name="Oakley T.H."/>
            <person name="Tokishita S."/>
            <person name="Aerts A."/>
            <person name="Arnold G.J."/>
            <person name="Basu M.K."/>
            <person name="Bauer D.J."/>
            <person name="Caceres C.E."/>
            <person name="Carmel L."/>
            <person name="Casola C."/>
            <person name="Choi J.H."/>
            <person name="Detter J.C."/>
            <person name="Dong Q."/>
            <person name="Dusheyko S."/>
            <person name="Eads B.D."/>
            <person name="Frohlich T."/>
            <person name="Geiler-Samerotte K.A."/>
            <person name="Gerlach D."/>
            <person name="Hatcher P."/>
            <person name="Jogdeo S."/>
            <person name="Krijgsveld J."/>
            <person name="Kriventseva E.V."/>
            <person name="Kultz D."/>
            <person name="Laforsch C."/>
            <person name="Lindquist E."/>
            <person name="Lopez J."/>
            <person name="Manak J.R."/>
            <person name="Muller J."/>
            <person name="Pangilinan J."/>
            <person name="Patwardhan R.P."/>
            <person name="Pitluck S."/>
            <person name="Pritham E.J."/>
            <person name="Rechtsteiner A."/>
            <person name="Rho M."/>
            <person name="Rogozin I.B."/>
            <person name="Sakarya O."/>
            <person name="Salamov A."/>
            <person name="Schaack S."/>
            <person name="Shapiro H."/>
            <person name="Shiga Y."/>
            <person name="Skalitzky C."/>
            <person name="Smith Z."/>
            <person name="Souvorov A."/>
            <person name="Sung W."/>
            <person name="Tang Z."/>
            <person name="Tsuchiya D."/>
            <person name="Tu H."/>
            <person name="Vos H."/>
            <person name="Wang M."/>
            <person name="Wolf Y.I."/>
            <person name="Yamagata H."/>
            <person name="Yamada T."/>
            <person name="Ye Y."/>
            <person name="Shaw J.R."/>
            <person name="Andrews J."/>
            <person name="Crease T.J."/>
            <person name="Tang H."/>
            <person name="Lucas S.M."/>
            <person name="Robertson H.M."/>
            <person name="Bork P."/>
            <person name="Koonin E.V."/>
            <person name="Zdobnov E.M."/>
            <person name="Grigoriev I.V."/>
            <person name="Lynch M."/>
            <person name="Boore J.L."/>
        </authorList>
    </citation>
    <scope>NUCLEOTIDE SEQUENCE [LARGE SCALE GENOMIC DNA]</scope>
</reference>
<dbReference type="GO" id="GO:0005634">
    <property type="term" value="C:nucleus"/>
    <property type="evidence" value="ECO:0000318"/>
    <property type="project" value="GO_Central"/>
</dbReference>
<keyword evidence="2 5" id="KW-0813">Transport</keyword>
<dbReference type="Pfam" id="PF16186">
    <property type="entry name" value="Arm_3"/>
    <property type="match status" value="1"/>
</dbReference>
<dbReference type="PIRSF" id="PIRSF005673">
    <property type="entry name" value="Importin_alpha"/>
    <property type="match status" value="1"/>
</dbReference>
<evidence type="ECO:0000256" key="3">
    <source>
        <dbReference type="ARBA" id="ARBA00022737"/>
    </source>
</evidence>
<dbReference type="InterPro" id="IPR000225">
    <property type="entry name" value="Armadillo"/>
</dbReference>
<dbReference type="Gene3D" id="1.25.10.10">
    <property type="entry name" value="Leucine-rich Repeat Variant"/>
    <property type="match status" value="1"/>
</dbReference>
<dbReference type="SUPFAM" id="SSF48371">
    <property type="entry name" value="ARM repeat"/>
    <property type="match status" value="1"/>
</dbReference>
<dbReference type="PROSITE" id="PS50176">
    <property type="entry name" value="ARM_REPEAT"/>
    <property type="match status" value="1"/>
</dbReference>
<dbReference type="InterPro" id="IPR011989">
    <property type="entry name" value="ARM-like"/>
</dbReference>
<accession>E9G4M9</accession>
<dbReference type="InterPro" id="IPR024931">
    <property type="entry name" value="Importin_alpha"/>
</dbReference>
<evidence type="ECO:0000256" key="1">
    <source>
        <dbReference type="ARBA" id="ARBA00010394"/>
    </source>
</evidence>
<proteinExistence type="inferred from homology"/>
<keyword evidence="8" id="KW-1185">Reference proteome</keyword>
<dbReference type="SMART" id="SM00185">
    <property type="entry name" value="ARM"/>
    <property type="match status" value="5"/>
</dbReference>
<feature type="repeat" description="ARM" evidence="6">
    <location>
        <begin position="41"/>
        <end position="84"/>
    </location>
</feature>
<dbReference type="EMBL" id="GL732532">
    <property type="protein sequence ID" value="EFX85528.1"/>
    <property type="molecule type" value="Genomic_DNA"/>
</dbReference>
<name>E9G4M9_DAPPU</name>
<dbReference type="GO" id="GO:0008139">
    <property type="term" value="F:nuclear localization sequence binding"/>
    <property type="evidence" value="ECO:0000318"/>
    <property type="project" value="GO_Central"/>
</dbReference>
<dbReference type="Proteomes" id="UP000000305">
    <property type="component" value="Unassembled WGS sequence"/>
</dbReference>
<dbReference type="AlphaFoldDB" id="E9G4M9"/>
<dbReference type="GO" id="GO:0061608">
    <property type="term" value="F:nuclear import signal receptor activity"/>
    <property type="evidence" value="ECO:0000318"/>
    <property type="project" value="GO_Central"/>
</dbReference>
<dbReference type="GO" id="GO:0005737">
    <property type="term" value="C:cytoplasm"/>
    <property type="evidence" value="ECO:0007669"/>
    <property type="project" value="InterPro"/>
</dbReference>
<dbReference type="eggNOG" id="KOG0166">
    <property type="taxonomic scope" value="Eukaryota"/>
</dbReference>
<dbReference type="Pfam" id="PF00514">
    <property type="entry name" value="Arm"/>
    <property type="match status" value="3"/>
</dbReference>
<dbReference type="GO" id="GO:0006607">
    <property type="term" value="P:NLS-bearing protein import into nucleus"/>
    <property type="evidence" value="ECO:0000318"/>
    <property type="project" value="GO_Central"/>
</dbReference>